<accession>A0A0A5SIQ6</accession>
<comment type="similarity">
    <text evidence="10 12">Belongs to the fluoride channel Fluc/FEX (TC 1.A.43) family.</text>
</comment>
<comment type="catalytic activity">
    <reaction evidence="11">
        <text>fluoride(in) = fluoride(out)</text>
        <dbReference type="Rhea" id="RHEA:76159"/>
        <dbReference type="ChEBI" id="CHEBI:17051"/>
    </reaction>
    <physiologicalReaction direction="left-to-right" evidence="11">
        <dbReference type="Rhea" id="RHEA:76160"/>
    </physiologicalReaction>
</comment>
<reference evidence="15" key="3">
    <citation type="submission" date="2023-02" db="EMBL/GenBank/DDBJ databases">
        <title>Detection, antimicrobial susceptibility and genomic characterization of NDM-producing species of Morganellaceae, Yersiniaceae, and Enterobacteriaceae other than Klebsiella.</title>
        <authorList>
            <person name="Camargo C.H."/>
            <person name="Sacchi C.T."/>
            <person name="Campos K.R."/>
        </authorList>
    </citation>
    <scope>NUCLEOTIDE SEQUENCE</scope>
    <source>
        <strain evidence="15">1189_21</strain>
    </source>
</reference>
<comment type="function">
    <text evidence="12">Fluoride-specific ion channel. Important for reducing fluoride concentration in the cell, thus reducing its toxicity.</text>
</comment>
<dbReference type="RefSeq" id="WP_004237097.1">
    <property type="nucleotide sequence ID" value="NZ_ABGYJJ040000001.1"/>
</dbReference>
<keyword evidence="9 12" id="KW-0407">Ion channel</keyword>
<reference evidence="14" key="1">
    <citation type="submission" date="2017-12" db="EMBL/GenBank/DDBJ databases">
        <title>Genome sequencing and analysis.</title>
        <authorList>
            <person name="Huang Y.-T."/>
        </authorList>
    </citation>
    <scope>NUCLEOTIDE SEQUENCE</scope>
    <source>
        <strain evidence="14">VGH116</strain>
    </source>
</reference>
<evidence type="ECO:0000256" key="3">
    <source>
        <dbReference type="ARBA" id="ARBA00022519"/>
    </source>
</evidence>
<evidence type="ECO:0000256" key="9">
    <source>
        <dbReference type="ARBA" id="ARBA00023303"/>
    </source>
</evidence>
<keyword evidence="8 12" id="KW-0472">Membrane</keyword>
<dbReference type="EMBL" id="PKLF01000012">
    <property type="protein sequence ID" value="MBE8613556.1"/>
    <property type="molecule type" value="Genomic_DNA"/>
</dbReference>
<evidence type="ECO:0000256" key="1">
    <source>
        <dbReference type="ARBA" id="ARBA00004651"/>
    </source>
</evidence>
<dbReference type="EMBL" id="JAPKIY010000008">
    <property type="protein sequence ID" value="MDS0897435.1"/>
    <property type="molecule type" value="Genomic_DNA"/>
</dbReference>
<protein>
    <recommendedName>
        <fullName evidence="12">Fluoride-specific ion channel FluC</fullName>
    </recommendedName>
</protein>
<evidence type="ECO:0000313" key="15">
    <source>
        <dbReference type="EMBL" id="MDS0897435.1"/>
    </source>
</evidence>
<keyword evidence="7 12" id="KW-0406">Ion transport</keyword>
<evidence type="ECO:0000313" key="14">
    <source>
        <dbReference type="EMBL" id="MBE8613556.1"/>
    </source>
</evidence>
<feature type="binding site" evidence="12">
    <location>
        <position position="78"/>
    </location>
    <ligand>
        <name>Na(+)</name>
        <dbReference type="ChEBI" id="CHEBI:29101"/>
        <note>structural</note>
    </ligand>
</feature>
<evidence type="ECO:0000256" key="11">
    <source>
        <dbReference type="ARBA" id="ARBA00035585"/>
    </source>
</evidence>
<feature type="binding site" evidence="12">
    <location>
        <position position="75"/>
    </location>
    <ligand>
        <name>Na(+)</name>
        <dbReference type="ChEBI" id="CHEBI:29101"/>
        <note>structural</note>
    </ligand>
</feature>
<dbReference type="Proteomes" id="UP001182247">
    <property type="component" value="Unassembled WGS sequence"/>
</dbReference>
<evidence type="ECO:0000256" key="10">
    <source>
        <dbReference type="ARBA" id="ARBA00035120"/>
    </source>
</evidence>
<keyword evidence="12" id="KW-0813">Transport</keyword>
<comment type="subcellular location">
    <subcellularLocation>
        <location evidence="1 12">Cell membrane</location>
        <topology evidence="1 12">Multi-pass membrane protein</topology>
    </subcellularLocation>
</comment>
<dbReference type="AlphaFoldDB" id="A0A0A5SIQ6"/>
<proteinExistence type="inferred from homology"/>
<feature type="transmembrane region" description="Helical" evidence="12">
    <location>
        <begin position="67"/>
        <end position="91"/>
    </location>
</feature>
<evidence type="ECO:0000313" key="17">
    <source>
        <dbReference type="Proteomes" id="UP000650477"/>
    </source>
</evidence>
<comment type="activity regulation">
    <text evidence="12">Na(+) is not transported, but it plays an essential structural role and its presence is essential for fluoride channel function.</text>
</comment>
<sequence length="127" mass="13812">MLNVILSISAGSVLGGLGRWVLSNKFNPVLAMMPLGTYLANIIAGYIIGLAVAFFSSHPTLPAEWRLFIVTGFCGALSTFSTFSLEIVQAFQAGRIHHGMAEIALHVLSSLLMTWLGLLTWQVLQHR</sequence>
<gene>
    <name evidence="12 15" type="primary">crcB</name>
    <name evidence="12" type="synonym">fluC</name>
    <name evidence="13" type="ORF">AM380_03965</name>
    <name evidence="14" type="ORF">CYG68_14265</name>
    <name evidence="15" type="ORF">OSC06_05580</name>
</gene>
<dbReference type="Proteomes" id="UP000650477">
    <property type="component" value="Unassembled WGS sequence"/>
</dbReference>
<evidence type="ECO:0000313" key="13">
    <source>
        <dbReference type="EMBL" id="AWC92861.1"/>
    </source>
</evidence>
<dbReference type="HAMAP" id="MF_00454">
    <property type="entry name" value="FluC"/>
    <property type="match status" value="1"/>
</dbReference>
<dbReference type="GO" id="GO:0140114">
    <property type="term" value="P:cellular detoxification of fluoride"/>
    <property type="evidence" value="ECO:0007669"/>
    <property type="project" value="UniProtKB-UniRule"/>
</dbReference>
<evidence type="ECO:0000256" key="5">
    <source>
        <dbReference type="ARBA" id="ARBA00022989"/>
    </source>
</evidence>
<evidence type="ECO:0000256" key="4">
    <source>
        <dbReference type="ARBA" id="ARBA00022692"/>
    </source>
</evidence>
<dbReference type="Pfam" id="PF02537">
    <property type="entry name" value="CRCB"/>
    <property type="match status" value="1"/>
</dbReference>
<evidence type="ECO:0000256" key="8">
    <source>
        <dbReference type="ARBA" id="ARBA00023136"/>
    </source>
</evidence>
<dbReference type="STRING" id="582.AL531_17730"/>
<dbReference type="EMBL" id="CP028956">
    <property type="protein sequence ID" value="AWC92861.1"/>
    <property type="molecule type" value="Genomic_DNA"/>
</dbReference>
<name>A0A0A5SIQ6_MORMO</name>
<dbReference type="OrthoDB" id="9806299at2"/>
<feature type="transmembrane region" description="Helical" evidence="12">
    <location>
        <begin position="35"/>
        <end position="55"/>
    </location>
</feature>
<evidence type="ECO:0000256" key="2">
    <source>
        <dbReference type="ARBA" id="ARBA00022475"/>
    </source>
</evidence>
<dbReference type="Proteomes" id="UP000244682">
    <property type="component" value="Chromosome"/>
</dbReference>
<dbReference type="InterPro" id="IPR003691">
    <property type="entry name" value="FluC"/>
</dbReference>
<keyword evidence="2 12" id="KW-1003">Cell membrane</keyword>
<dbReference type="GO" id="GO:0005886">
    <property type="term" value="C:plasma membrane"/>
    <property type="evidence" value="ECO:0007669"/>
    <property type="project" value="UniProtKB-SubCell"/>
</dbReference>
<feature type="transmembrane region" description="Helical" evidence="12">
    <location>
        <begin position="103"/>
        <end position="124"/>
    </location>
</feature>
<evidence type="ECO:0000256" key="12">
    <source>
        <dbReference type="HAMAP-Rule" id="MF_00454"/>
    </source>
</evidence>
<keyword evidence="12" id="KW-0479">Metal-binding</keyword>
<evidence type="ECO:0000256" key="7">
    <source>
        <dbReference type="ARBA" id="ARBA00023065"/>
    </source>
</evidence>
<dbReference type="GO" id="GO:0046872">
    <property type="term" value="F:metal ion binding"/>
    <property type="evidence" value="ECO:0007669"/>
    <property type="project" value="UniProtKB-KW"/>
</dbReference>
<dbReference type="PANTHER" id="PTHR28259:SF1">
    <property type="entry name" value="FLUORIDE EXPORT PROTEIN 1-RELATED"/>
    <property type="match status" value="1"/>
</dbReference>
<keyword evidence="3" id="KW-0997">Cell inner membrane</keyword>
<evidence type="ECO:0000313" key="16">
    <source>
        <dbReference type="Proteomes" id="UP000244682"/>
    </source>
</evidence>
<keyword evidence="6 12" id="KW-0915">Sodium</keyword>
<reference evidence="13 16" key="2">
    <citation type="submission" date="2018-04" db="EMBL/GenBank/DDBJ databases">
        <title>Whole genome sequencing of Morganella morganii AR_0133.</title>
        <authorList>
            <person name="Conlan S."/>
            <person name="Thomas P.J."/>
            <person name="Mullikin J."/>
            <person name="Frank K.M."/>
            <person name="Segre J.A."/>
        </authorList>
    </citation>
    <scope>NUCLEOTIDE SEQUENCE [LARGE SCALE GENOMIC DNA]</scope>
    <source>
        <strain evidence="13 16">AR_0133</strain>
    </source>
</reference>
<dbReference type="GO" id="GO:0062054">
    <property type="term" value="F:fluoride channel activity"/>
    <property type="evidence" value="ECO:0007669"/>
    <property type="project" value="UniProtKB-UniRule"/>
</dbReference>
<dbReference type="NCBIfam" id="TIGR00494">
    <property type="entry name" value="crcB"/>
    <property type="match status" value="1"/>
</dbReference>
<evidence type="ECO:0000256" key="6">
    <source>
        <dbReference type="ARBA" id="ARBA00023053"/>
    </source>
</evidence>
<dbReference type="PANTHER" id="PTHR28259">
    <property type="entry name" value="FLUORIDE EXPORT PROTEIN 1-RELATED"/>
    <property type="match status" value="1"/>
</dbReference>
<keyword evidence="4 12" id="KW-0812">Transmembrane</keyword>
<dbReference type="GeneID" id="93361880"/>
<dbReference type="NCBIfam" id="NF010792">
    <property type="entry name" value="PRK14196.1"/>
    <property type="match status" value="1"/>
</dbReference>
<organism evidence="14 17">
    <name type="scientific">Morganella morganii</name>
    <name type="common">Proteus morganii</name>
    <dbReference type="NCBI Taxonomy" id="582"/>
    <lineage>
        <taxon>Bacteria</taxon>
        <taxon>Pseudomonadati</taxon>
        <taxon>Pseudomonadota</taxon>
        <taxon>Gammaproteobacteria</taxon>
        <taxon>Enterobacterales</taxon>
        <taxon>Morganellaceae</taxon>
        <taxon>Morganella</taxon>
    </lineage>
</organism>
<keyword evidence="5 12" id="KW-1133">Transmembrane helix</keyword>